<comment type="caution">
    <text evidence="1">The sequence shown here is derived from an EMBL/GenBank/DDBJ whole genome shotgun (WGS) entry which is preliminary data.</text>
</comment>
<evidence type="ECO:0000313" key="1">
    <source>
        <dbReference type="EMBL" id="PXF60208.1"/>
    </source>
</evidence>
<protein>
    <submittedName>
        <fullName evidence="1">Uncharacterized protein</fullName>
    </submittedName>
</protein>
<organism evidence="1 2">
    <name type="scientific">Candidatus Methanogaster sp</name>
    <dbReference type="NCBI Taxonomy" id="3386292"/>
    <lineage>
        <taxon>Archaea</taxon>
        <taxon>Methanobacteriati</taxon>
        <taxon>Methanobacteriota</taxon>
        <taxon>Stenosarchaea group</taxon>
        <taxon>Methanomicrobia</taxon>
        <taxon>Methanosarcinales</taxon>
        <taxon>ANME-2 cluster</taxon>
        <taxon>Candidatus Methanogasteraceae</taxon>
        <taxon>Candidatus Methanogaster</taxon>
    </lineage>
</organism>
<gene>
    <name evidence="1" type="ORF">C4B59_09620</name>
</gene>
<proteinExistence type="predicted"/>
<dbReference type="EMBL" id="PQXF01000018">
    <property type="protein sequence ID" value="PXF60208.1"/>
    <property type="molecule type" value="Genomic_DNA"/>
</dbReference>
<reference evidence="1" key="1">
    <citation type="submission" date="2018-01" db="EMBL/GenBank/DDBJ databases">
        <authorList>
            <person name="Krukenberg V."/>
        </authorList>
    </citation>
    <scope>NUCLEOTIDE SEQUENCE</scope>
    <source>
        <strain evidence="1">E20ANME2</strain>
    </source>
</reference>
<evidence type="ECO:0000313" key="2">
    <source>
        <dbReference type="Proteomes" id="UP000248329"/>
    </source>
</evidence>
<accession>A0AC61L299</accession>
<name>A0AC61L299_9EURY</name>
<sequence length="241" mass="25253">MNMKKLVVICIICLCVAAMPAIAQENNTTTNGNETNVTATPTPTPEPTVTPTANETNVTETATPVPTEAKFRVGPTVMLRPVNDVIDRSQDGLVELYMNNPTANDVTLTADVQVSVPSGIHVYGEGFGYGAAAGTVAGAFTVPAGTVRTIHINIKADKIGDFTVHFTGLYWPEGNKDAFQQISLTHPLTVKEPSPKPLDKEPTGGAGETSADTANGLPLPSGLLSVIAIVVAFGALMLRKK</sequence>
<dbReference type="Proteomes" id="UP000248329">
    <property type="component" value="Unassembled WGS sequence"/>
</dbReference>